<evidence type="ECO:0000313" key="2">
    <source>
        <dbReference type="Proteomes" id="UP000464283"/>
    </source>
</evidence>
<proteinExistence type="predicted"/>
<dbReference type="RefSeq" id="WP_129692607.1">
    <property type="nucleotide sequence ID" value="NZ_CP033512.2"/>
</dbReference>
<dbReference type="EMBL" id="CP033512">
    <property type="protein sequence ID" value="QHG89499.1"/>
    <property type="molecule type" value="Genomic_DNA"/>
</dbReference>
<dbReference type="AlphaFoldDB" id="A0A6P1LDG3"/>
<sequence>MGWKIVEVVTGEHLNFFLDNLIILKENNKISIPIKDIDVLIIDNQRTKITIRLITELSSNNILTIICDSFTNPKVI</sequence>
<dbReference type="Proteomes" id="UP000464283">
    <property type="component" value="Chromosome"/>
</dbReference>
<organism evidence="1 2">
    <name type="scientific">Malacoplasma iowae 695</name>
    <dbReference type="NCBI Taxonomy" id="1048830"/>
    <lineage>
        <taxon>Bacteria</taxon>
        <taxon>Bacillati</taxon>
        <taxon>Mycoplasmatota</taxon>
        <taxon>Mycoplasmoidales</taxon>
        <taxon>Mycoplasmoidaceae</taxon>
        <taxon>Malacoplasma</taxon>
    </lineage>
</organism>
<accession>A0A6P1LDG3</accession>
<gene>
    <name evidence="1" type="ORF">EER00_01120</name>
</gene>
<dbReference type="KEGG" id="miw:EER00_01120"/>
<evidence type="ECO:0000313" key="1">
    <source>
        <dbReference type="EMBL" id="QHG89499.1"/>
    </source>
</evidence>
<protein>
    <submittedName>
        <fullName evidence="1">Uncharacterized protein</fullName>
    </submittedName>
</protein>
<reference evidence="2" key="1">
    <citation type="submission" date="2018-11" db="EMBL/GenBank/DDBJ databases">
        <title>The first complete genome sequence of Mycoplasma iowae strain 695.</title>
        <authorList>
            <person name="Ghanem M."/>
            <person name="El-Gazzar M."/>
        </authorList>
    </citation>
    <scope>NUCLEOTIDE SEQUENCE [LARGE SCALE GENOMIC DNA]</scope>
    <source>
        <strain evidence="2">695</strain>
    </source>
</reference>
<dbReference type="GeneID" id="96866780"/>
<name>A0A6P1LDG3_MALIO</name>